<dbReference type="InterPro" id="IPR001283">
    <property type="entry name" value="CRISP-related"/>
</dbReference>
<dbReference type="RefSeq" id="XP_002108589.1">
    <property type="nucleotide sequence ID" value="XM_002108553.1"/>
</dbReference>
<name>B3RKD7_TRIAD</name>
<dbReference type="OMA" id="WRESKEV"/>
<dbReference type="OrthoDB" id="337038at2759"/>
<feature type="compositionally biased region" description="Polar residues" evidence="1">
    <location>
        <begin position="377"/>
        <end position="386"/>
    </location>
</feature>
<keyword evidence="4" id="KW-1185">Reference proteome</keyword>
<dbReference type="FunFam" id="3.40.33.10:FF:000002">
    <property type="entry name" value="Golgi-associated plant pathogenesis-related protein 1"/>
    <property type="match status" value="4"/>
</dbReference>
<dbReference type="PANTHER" id="PTHR10334">
    <property type="entry name" value="CYSTEINE-RICH SECRETORY PROTEIN-RELATED"/>
    <property type="match status" value="1"/>
</dbReference>
<evidence type="ECO:0000256" key="1">
    <source>
        <dbReference type="SAM" id="MobiDB-lite"/>
    </source>
</evidence>
<evidence type="ECO:0000313" key="4">
    <source>
        <dbReference type="Proteomes" id="UP000009022"/>
    </source>
</evidence>
<evidence type="ECO:0000259" key="2">
    <source>
        <dbReference type="SMART" id="SM00198"/>
    </source>
</evidence>
<dbReference type="PROSITE" id="PS01009">
    <property type="entry name" value="CRISP_1"/>
    <property type="match status" value="4"/>
</dbReference>
<dbReference type="KEGG" id="tad:TRIADDRAFT_51643"/>
<dbReference type="Gene3D" id="3.40.33.10">
    <property type="entry name" value="CAP"/>
    <property type="match status" value="4"/>
</dbReference>
<dbReference type="PRINTS" id="PR00838">
    <property type="entry name" value="V5ALLERGEN"/>
</dbReference>
<dbReference type="EMBL" id="DS985241">
    <property type="protein sequence ID" value="EDV29387.1"/>
    <property type="molecule type" value="Genomic_DNA"/>
</dbReference>
<dbReference type="InterPro" id="IPR002413">
    <property type="entry name" value="V5_allergen-like"/>
</dbReference>
<dbReference type="HOGENOM" id="CLU_334228_0_0_1"/>
<feature type="region of interest" description="Disordered" evidence="1">
    <location>
        <begin position="377"/>
        <end position="403"/>
    </location>
</feature>
<sequence length="771" mass="85480">MPFGFGKKSNKKKDKVQVFHKEVLAVHNELRANHAAPALKWSEKCARSAQVWADQLAKMGRLQHKVEDNMGQNLAFVYSSDGKNVTGEQIVNMWYDEIKDYNFKNATFSSGTGHFTQVVWVGSKEVGVGISSTPDGKVFVVANYLPAGNMMGQFAENVNPPQSAHGGQGRSKSKFSKGKQPSASSSSDTGAGAKSKDPKRRASVRCVANANLTEFQSEMLIVHNEMRERHRSSALKWSDSCATSAQEWADQLARMGKLQHKTEGDMGQNLAYMKTSLGNQGDIKAEEIANMWYNEVKDYNYKKAEFQPSTGHFTQLVWAETEFVGVGIASTADGRVFIVANYSPAGNVQGKYGINVKKPRGKSKFKKLFARKNKGTNVTGITSQNDGASAKSKRKGRKAKATSRGIANENLSPFLSDVLMAHNDFRSKHGAQPLGWSSRCADTAQAWADQLVKMGRLQHKKEDNMGQNLAYKFTSNPDSVTGQEMVQMWYDEIKNYNFKAAKFGMNTGHFTQLVWADTVEMGAGVAQSADGQIYLVANYSPPGNVMGKFKENVYPVGTKNPKKFKKSLAKKAANSVRDKARRKPAPSIPLIVCNLITSTIEVAYRVISPRLHNQFLIGAINEKKLGSFKDVSLDAHNNYRAKHGAPPLKWSKECTTHAKKWADYLAKNKKFEHSHQKGFGENLACFMGSAQKEITGHEAVDMWYDEIKDYNFRRATFTPGTGHFTQVVWRETTEVGVAMAKGKNNYTVVVANYKPAGNMMGKFKENVLPPN</sequence>
<dbReference type="GO" id="GO:0005615">
    <property type="term" value="C:extracellular space"/>
    <property type="evidence" value="ECO:0000318"/>
    <property type="project" value="GO_Central"/>
</dbReference>
<organism evidence="3 4">
    <name type="scientific">Trichoplax adhaerens</name>
    <name type="common">Trichoplax reptans</name>
    <dbReference type="NCBI Taxonomy" id="10228"/>
    <lineage>
        <taxon>Eukaryota</taxon>
        <taxon>Metazoa</taxon>
        <taxon>Placozoa</taxon>
        <taxon>Uniplacotomia</taxon>
        <taxon>Trichoplacea</taxon>
        <taxon>Trichoplacidae</taxon>
        <taxon>Trichoplax</taxon>
    </lineage>
</organism>
<dbReference type="eggNOG" id="KOG3017">
    <property type="taxonomic scope" value="Eukaryota"/>
</dbReference>
<dbReference type="SMART" id="SM00198">
    <property type="entry name" value="SCP"/>
    <property type="match status" value="4"/>
</dbReference>
<dbReference type="PhylomeDB" id="B3RKD7"/>
<feature type="domain" description="SCP" evidence="2">
    <location>
        <begin position="413"/>
        <end position="547"/>
    </location>
</feature>
<feature type="domain" description="SCP" evidence="2">
    <location>
        <begin position="627"/>
        <end position="761"/>
    </location>
</feature>
<reference evidence="3 4" key="1">
    <citation type="journal article" date="2008" name="Nature">
        <title>The Trichoplax genome and the nature of placozoans.</title>
        <authorList>
            <person name="Srivastava M."/>
            <person name="Begovic E."/>
            <person name="Chapman J."/>
            <person name="Putnam N.H."/>
            <person name="Hellsten U."/>
            <person name="Kawashima T."/>
            <person name="Kuo A."/>
            <person name="Mitros T."/>
            <person name="Salamov A."/>
            <person name="Carpenter M.L."/>
            <person name="Signorovitch A.Y."/>
            <person name="Moreno M.A."/>
            <person name="Kamm K."/>
            <person name="Grimwood J."/>
            <person name="Schmutz J."/>
            <person name="Shapiro H."/>
            <person name="Grigoriev I.V."/>
            <person name="Buss L.W."/>
            <person name="Schierwater B."/>
            <person name="Dellaporta S.L."/>
            <person name="Rokhsar D.S."/>
        </authorList>
    </citation>
    <scope>NUCLEOTIDE SEQUENCE [LARGE SCALE GENOMIC DNA]</scope>
    <source>
        <strain evidence="3 4">Grell-BS-1999</strain>
    </source>
</reference>
<gene>
    <name evidence="3" type="ORF">TRIADDRAFT_51643</name>
</gene>
<dbReference type="Proteomes" id="UP000009022">
    <property type="component" value="Unassembled WGS sequence"/>
</dbReference>
<feature type="compositionally biased region" description="Basic residues" evidence="1">
    <location>
        <begin position="391"/>
        <end position="401"/>
    </location>
</feature>
<dbReference type="PRINTS" id="PR00837">
    <property type="entry name" value="V5TPXLIKE"/>
</dbReference>
<dbReference type="InParanoid" id="B3RKD7"/>
<dbReference type="InterPro" id="IPR035940">
    <property type="entry name" value="CAP_sf"/>
</dbReference>
<accession>B3RKD7</accession>
<dbReference type="Pfam" id="PF00188">
    <property type="entry name" value="CAP"/>
    <property type="match status" value="4"/>
</dbReference>
<feature type="compositionally biased region" description="Low complexity" evidence="1">
    <location>
        <begin position="182"/>
        <end position="193"/>
    </location>
</feature>
<evidence type="ECO:0000313" key="3">
    <source>
        <dbReference type="EMBL" id="EDV29387.1"/>
    </source>
</evidence>
<dbReference type="AlphaFoldDB" id="B3RKD7"/>
<feature type="domain" description="SCP" evidence="2">
    <location>
        <begin position="214"/>
        <end position="350"/>
    </location>
</feature>
<dbReference type="GeneID" id="6748997"/>
<protein>
    <recommendedName>
        <fullName evidence="2">SCP domain-containing protein</fullName>
    </recommendedName>
</protein>
<dbReference type="STRING" id="10228.B3RKD7"/>
<dbReference type="SUPFAM" id="SSF55797">
    <property type="entry name" value="PR-1-like"/>
    <property type="match status" value="4"/>
</dbReference>
<feature type="domain" description="SCP" evidence="2">
    <location>
        <begin position="18"/>
        <end position="152"/>
    </location>
</feature>
<dbReference type="InterPro" id="IPR034113">
    <property type="entry name" value="SCP_GAPR1-like"/>
</dbReference>
<dbReference type="InterPro" id="IPR018244">
    <property type="entry name" value="Allrgn_V5/Tpx1_CS"/>
</dbReference>
<dbReference type="InterPro" id="IPR014044">
    <property type="entry name" value="CAP_dom"/>
</dbReference>
<feature type="region of interest" description="Disordered" evidence="1">
    <location>
        <begin position="155"/>
        <end position="202"/>
    </location>
</feature>
<dbReference type="CTD" id="6748997"/>
<dbReference type="CDD" id="cd05382">
    <property type="entry name" value="CAP_GAPR1-like"/>
    <property type="match status" value="4"/>
</dbReference>
<proteinExistence type="predicted"/>